<evidence type="ECO:0000256" key="5">
    <source>
        <dbReference type="ARBA" id="ARBA00023136"/>
    </source>
</evidence>
<gene>
    <name evidence="7" type="ORF">WAT24_05160</name>
</gene>
<keyword evidence="4 6" id="KW-1133">Transmembrane helix</keyword>
<dbReference type="InterPro" id="IPR002797">
    <property type="entry name" value="Polysacc_synth"/>
</dbReference>
<feature type="transmembrane region" description="Helical" evidence="6">
    <location>
        <begin position="364"/>
        <end position="382"/>
    </location>
</feature>
<feature type="transmembrane region" description="Helical" evidence="6">
    <location>
        <begin position="20"/>
        <end position="39"/>
    </location>
</feature>
<evidence type="ECO:0000256" key="4">
    <source>
        <dbReference type="ARBA" id="ARBA00022989"/>
    </source>
</evidence>
<keyword evidence="8" id="KW-1185">Reference proteome</keyword>
<keyword evidence="5 6" id="KW-0472">Membrane</keyword>
<organism evidence="7 8">
    <name type="scientific">Fulvimonas yonginensis</name>
    <dbReference type="NCBI Taxonomy" id="1495200"/>
    <lineage>
        <taxon>Bacteria</taxon>
        <taxon>Pseudomonadati</taxon>
        <taxon>Pseudomonadota</taxon>
        <taxon>Gammaproteobacteria</taxon>
        <taxon>Lysobacterales</taxon>
        <taxon>Rhodanobacteraceae</taxon>
        <taxon>Fulvimonas</taxon>
    </lineage>
</organism>
<evidence type="ECO:0000313" key="7">
    <source>
        <dbReference type="EMBL" id="MEI7036145.1"/>
    </source>
</evidence>
<dbReference type="PANTHER" id="PTHR30250:SF11">
    <property type="entry name" value="O-ANTIGEN TRANSPORTER-RELATED"/>
    <property type="match status" value="1"/>
</dbReference>
<feature type="transmembrane region" description="Helical" evidence="6">
    <location>
        <begin position="388"/>
        <end position="407"/>
    </location>
</feature>
<dbReference type="Pfam" id="PF01943">
    <property type="entry name" value="Polysacc_synt"/>
    <property type="match status" value="1"/>
</dbReference>
<name>A0ABU8J9G1_9GAMM</name>
<comment type="caution">
    <text evidence="7">The sequence shown here is derived from an EMBL/GenBank/DDBJ whole genome shotgun (WGS) entry which is preliminary data.</text>
</comment>
<feature type="transmembrane region" description="Helical" evidence="6">
    <location>
        <begin position="107"/>
        <end position="129"/>
    </location>
</feature>
<evidence type="ECO:0000256" key="1">
    <source>
        <dbReference type="ARBA" id="ARBA00004651"/>
    </source>
</evidence>
<feature type="transmembrane region" description="Helical" evidence="6">
    <location>
        <begin position="45"/>
        <end position="69"/>
    </location>
</feature>
<feature type="transmembrane region" description="Helical" evidence="6">
    <location>
        <begin position="251"/>
        <end position="271"/>
    </location>
</feature>
<keyword evidence="2" id="KW-1003">Cell membrane</keyword>
<dbReference type="EMBL" id="JBBBNY010000002">
    <property type="protein sequence ID" value="MEI7036145.1"/>
    <property type="molecule type" value="Genomic_DNA"/>
</dbReference>
<comment type="subcellular location">
    <subcellularLocation>
        <location evidence="1">Cell membrane</location>
        <topology evidence="1">Multi-pass membrane protein</topology>
    </subcellularLocation>
</comment>
<feature type="transmembrane region" description="Helical" evidence="6">
    <location>
        <begin position="176"/>
        <end position="195"/>
    </location>
</feature>
<sequence length="418" mass="43885">MNRLLRGAVVQATVHTSGILALRLLAQAGTLLLVARLLGPSDYGTFAGLSALAVVVGAFGTFGMHLVLLKEVSCSPQKRNSIISYALATTVANGMVLLLAYLALGQFLLHGFGIGIIPVVSLAIAETLLQPLLQLASAEHQARGNIPLSQALLGLPLALRFAAIACIWLWHPWPVLPSYSAAYLLATTIALVVAIRSLPESWPRPRSWRLPSRANLSHASGFAFLNLTALGPSELDKTIAIRLLPLGAAGVYAAGTRVTGAMVLPVIALMLSALPRLFRGAASGKDTGLLRWIFGASLTYGSVAAAGVWFCAPGISWMFGNGYEALTVVMKWLALALPAMALRVAAGSALMARGGAWNRAGFELLGLIVLVVAAGPAVSANPRAGMPLALACSEWSMAIVGWLILALNPWPQDRQQAE</sequence>
<evidence type="ECO:0000256" key="6">
    <source>
        <dbReference type="SAM" id="Phobius"/>
    </source>
</evidence>
<keyword evidence="3 6" id="KW-0812">Transmembrane</keyword>
<evidence type="ECO:0000256" key="3">
    <source>
        <dbReference type="ARBA" id="ARBA00022692"/>
    </source>
</evidence>
<dbReference type="Proteomes" id="UP001381174">
    <property type="component" value="Unassembled WGS sequence"/>
</dbReference>
<reference evidence="7 8" key="1">
    <citation type="journal article" date="2014" name="Int. J. Syst. Evol. Microbiol.">
        <title>Fulvimonas yonginensis sp. nov., isolated from greenhouse soil, and emended description of the genus Fulvimonas.</title>
        <authorList>
            <person name="Ahn J.H."/>
            <person name="Kim S.J."/>
            <person name="Weon H.Y."/>
            <person name="Hong S.B."/>
            <person name="Seok S.J."/>
            <person name="Kwon S.W."/>
        </authorList>
    </citation>
    <scope>NUCLEOTIDE SEQUENCE [LARGE SCALE GENOMIC DNA]</scope>
    <source>
        <strain evidence="7 8">KACC 16952</strain>
    </source>
</reference>
<protein>
    <submittedName>
        <fullName evidence="7">Lipopolysaccharide biosynthesis protein</fullName>
    </submittedName>
</protein>
<feature type="transmembrane region" description="Helical" evidence="6">
    <location>
        <begin position="332"/>
        <end position="352"/>
    </location>
</feature>
<dbReference type="InterPro" id="IPR050833">
    <property type="entry name" value="Poly_Biosynth_Transport"/>
</dbReference>
<evidence type="ECO:0000313" key="8">
    <source>
        <dbReference type="Proteomes" id="UP001381174"/>
    </source>
</evidence>
<feature type="transmembrane region" description="Helical" evidence="6">
    <location>
        <begin position="215"/>
        <end position="231"/>
    </location>
</feature>
<feature type="transmembrane region" description="Helical" evidence="6">
    <location>
        <begin position="150"/>
        <end position="170"/>
    </location>
</feature>
<feature type="transmembrane region" description="Helical" evidence="6">
    <location>
        <begin position="81"/>
        <end position="101"/>
    </location>
</feature>
<accession>A0ABU8J9G1</accession>
<proteinExistence type="predicted"/>
<feature type="transmembrane region" description="Helical" evidence="6">
    <location>
        <begin position="292"/>
        <end position="320"/>
    </location>
</feature>
<dbReference type="RefSeq" id="WP_336806752.1">
    <property type="nucleotide sequence ID" value="NZ_JBBBNY010000002.1"/>
</dbReference>
<evidence type="ECO:0000256" key="2">
    <source>
        <dbReference type="ARBA" id="ARBA00022475"/>
    </source>
</evidence>
<dbReference type="PANTHER" id="PTHR30250">
    <property type="entry name" value="PST FAMILY PREDICTED COLANIC ACID TRANSPORTER"/>
    <property type="match status" value="1"/>
</dbReference>